<organism evidence="2 3">
    <name type="scientific">Carboxylicivirga mesophila</name>
    <dbReference type="NCBI Taxonomy" id="1166478"/>
    <lineage>
        <taxon>Bacteria</taxon>
        <taxon>Pseudomonadati</taxon>
        <taxon>Bacteroidota</taxon>
        <taxon>Bacteroidia</taxon>
        <taxon>Marinilabiliales</taxon>
        <taxon>Marinilabiliaceae</taxon>
        <taxon>Carboxylicivirga</taxon>
    </lineage>
</organism>
<dbReference type="EMBL" id="JAGUCN010000042">
    <property type="protein sequence ID" value="MBS2213956.1"/>
    <property type="molecule type" value="Genomic_DNA"/>
</dbReference>
<dbReference type="Proteomes" id="UP000721861">
    <property type="component" value="Unassembled WGS sequence"/>
</dbReference>
<evidence type="ECO:0008006" key="4">
    <source>
        <dbReference type="Google" id="ProtNLM"/>
    </source>
</evidence>
<proteinExistence type="predicted"/>
<evidence type="ECO:0000313" key="2">
    <source>
        <dbReference type="EMBL" id="MBS2213956.1"/>
    </source>
</evidence>
<comment type="caution">
    <text evidence="2">The sequence shown here is derived from an EMBL/GenBank/DDBJ whole genome shotgun (WGS) entry which is preliminary data.</text>
</comment>
<feature type="coiled-coil region" evidence="1">
    <location>
        <begin position="6"/>
        <end position="40"/>
    </location>
</feature>
<gene>
    <name evidence="2" type="ORF">KEM09_21285</name>
</gene>
<dbReference type="RefSeq" id="WP_212231866.1">
    <property type="nucleotide sequence ID" value="NZ_JAGUCN010000042.1"/>
</dbReference>
<evidence type="ECO:0000256" key="1">
    <source>
        <dbReference type="SAM" id="Coils"/>
    </source>
</evidence>
<accession>A0ABS5KG20</accession>
<evidence type="ECO:0000313" key="3">
    <source>
        <dbReference type="Proteomes" id="UP000721861"/>
    </source>
</evidence>
<protein>
    <recommendedName>
        <fullName evidence="4">Transposase</fullName>
    </recommendedName>
</protein>
<sequence>MMRDKKEITDEEIKRLIKRREEENAALSKLLKKVKELKSDTNKSSKVTN</sequence>
<keyword evidence="3" id="KW-1185">Reference proteome</keyword>
<name>A0ABS5KG20_9BACT</name>
<keyword evidence="1" id="KW-0175">Coiled coil</keyword>
<reference evidence="2 3" key="1">
    <citation type="journal article" date="2014" name="Int. J. Syst. Evol. Microbiol.">
        <title>Carboxylicivirga gen. nov. in the family Marinilabiliaceae with two novel species, Carboxylicivirga mesophila sp. nov. and Carboxylicivirga taeanensis sp. nov., and reclassification of Cytophaga fermentans as Saccharicrinis fermentans gen. nov., comb. nov.</title>
        <authorList>
            <person name="Yang S.H."/>
            <person name="Seo H.S."/>
            <person name="Woo J.H."/>
            <person name="Oh H.M."/>
            <person name="Jang H."/>
            <person name="Lee J.H."/>
            <person name="Kim S.J."/>
            <person name="Kwon K.K."/>
        </authorList>
    </citation>
    <scope>NUCLEOTIDE SEQUENCE [LARGE SCALE GENOMIC DNA]</scope>
    <source>
        <strain evidence="2 3">JCM 18290</strain>
    </source>
</reference>